<organism evidence="1 2">
    <name type="scientific">Melastoma candidum</name>
    <dbReference type="NCBI Taxonomy" id="119954"/>
    <lineage>
        <taxon>Eukaryota</taxon>
        <taxon>Viridiplantae</taxon>
        <taxon>Streptophyta</taxon>
        <taxon>Embryophyta</taxon>
        <taxon>Tracheophyta</taxon>
        <taxon>Spermatophyta</taxon>
        <taxon>Magnoliopsida</taxon>
        <taxon>eudicotyledons</taxon>
        <taxon>Gunneridae</taxon>
        <taxon>Pentapetalae</taxon>
        <taxon>rosids</taxon>
        <taxon>malvids</taxon>
        <taxon>Myrtales</taxon>
        <taxon>Melastomataceae</taxon>
        <taxon>Melastomatoideae</taxon>
        <taxon>Melastomateae</taxon>
        <taxon>Melastoma</taxon>
    </lineage>
</organism>
<accession>A0ACB9N118</accession>
<evidence type="ECO:0000313" key="2">
    <source>
        <dbReference type="Proteomes" id="UP001057402"/>
    </source>
</evidence>
<protein>
    <submittedName>
        <fullName evidence="1">Uncharacterized protein</fullName>
    </submittedName>
</protein>
<evidence type="ECO:0000313" key="1">
    <source>
        <dbReference type="EMBL" id="KAI4330253.1"/>
    </source>
</evidence>
<dbReference type="EMBL" id="CM042887">
    <property type="protein sequence ID" value="KAI4330253.1"/>
    <property type="molecule type" value="Genomic_DNA"/>
</dbReference>
<gene>
    <name evidence="1" type="ORF">MLD38_028553</name>
</gene>
<proteinExistence type="predicted"/>
<reference evidence="2" key="1">
    <citation type="journal article" date="2023" name="Front. Plant Sci.">
        <title>Chromosomal-level genome assembly of Melastoma candidum provides insights into trichome evolution.</title>
        <authorList>
            <person name="Zhong Y."/>
            <person name="Wu W."/>
            <person name="Sun C."/>
            <person name="Zou P."/>
            <person name="Liu Y."/>
            <person name="Dai S."/>
            <person name="Zhou R."/>
        </authorList>
    </citation>
    <scope>NUCLEOTIDE SEQUENCE [LARGE SCALE GENOMIC DNA]</scope>
</reference>
<keyword evidence="2" id="KW-1185">Reference proteome</keyword>
<dbReference type="Proteomes" id="UP001057402">
    <property type="component" value="Chromosome 8"/>
</dbReference>
<comment type="caution">
    <text evidence="1">The sequence shown here is derived from an EMBL/GenBank/DDBJ whole genome shotgun (WGS) entry which is preliminary data.</text>
</comment>
<sequence length="452" mass="50282">MINNHNHTPNTPGGPHIILPPRDPPPWPGYPSSRAVGDATNMERLLIHCATAIEYNDSTLAQQILWVLNNIAPSDGDPNQRLTCGFLRALILRAARNGTCKVLAAAVASSRGGSCISLSMEAHRFSIVELAAFVDLTPWYRFGFTAANAAIVEAIEGYLSVHIVDVGSTHCMQIPTLIDAIAGKFEVPPSVKLTVVAEMAANNDRSPIMIDFSYEELGSRLVNFARSRNVNMEFRVVASSHADGFSSMIDNLMKQKSIRSVDREALVVNCHMMLHSIPEDKTLAPTQPMSTVDCVLAFSSPRTRFLHSLRSMEPTIMLLVDEDADLTAKDVVTRLRSAFEYLWIPYDTVDTILPRDSEQRQWYESHIRWRIENVVAREGGERVERLEGRGRWGERLRGASFRGVGFGEDTVAEVKAMLEEHATGWGMKKEEDDLVLTWKGHNVVFASAWLPA</sequence>
<name>A0ACB9N118_9MYRT</name>